<sequence>MGRLGERKREIFDAGDSGSTSHSWYWERLFRIVVYMGRPRSDYTEPLSAGERAFLLEATDLTEEDLTPQAYEAARIQIAEDRALAEKEARDSALTTGEVCELLGRQGASIRRLKSAGDLYVLPTSNGRATLFPAWQFVGEQVVPGLRTIIPNFPEHAHPLTIQQFMTEANDELDGRSPVEWLNARRAIETVASLVAELAYE</sequence>
<evidence type="ECO:0008006" key="3">
    <source>
        <dbReference type="Google" id="ProtNLM"/>
    </source>
</evidence>
<proteinExistence type="predicted"/>
<evidence type="ECO:0000313" key="1">
    <source>
        <dbReference type="EMBL" id="GGC44927.1"/>
    </source>
</evidence>
<dbReference type="Proteomes" id="UP000632322">
    <property type="component" value="Unassembled WGS sequence"/>
</dbReference>
<comment type="caution">
    <text evidence="1">The sequence shown here is derived from an EMBL/GenBank/DDBJ whole genome shotgun (WGS) entry which is preliminary data.</text>
</comment>
<organism evidence="1 2">
    <name type="scientific">Brevibacterium sediminis</name>
    <dbReference type="NCBI Taxonomy" id="1857024"/>
    <lineage>
        <taxon>Bacteria</taxon>
        <taxon>Bacillati</taxon>
        <taxon>Actinomycetota</taxon>
        <taxon>Actinomycetes</taxon>
        <taxon>Micrococcales</taxon>
        <taxon>Brevibacteriaceae</taxon>
        <taxon>Brevibacterium</taxon>
    </lineage>
</organism>
<evidence type="ECO:0000313" key="2">
    <source>
        <dbReference type="Proteomes" id="UP000632322"/>
    </source>
</evidence>
<reference evidence="2" key="1">
    <citation type="journal article" date="2019" name="Int. J. Syst. Evol. Microbiol.">
        <title>The Global Catalogue of Microorganisms (GCM) 10K type strain sequencing project: providing services to taxonomists for standard genome sequencing and annotation.</title>
        <authorList>
            <consortium name="The Broad Institute Genomics Platform"/>
            <consortium name="The Broad Institute Genome Sequencing Center for Infectious Disease"/>
            <person name="Wu L."/>
            <person name="Ma J."/>
        </authorList>
    </citation>
    <scope>NUCLEOTIDE SEQUENCE [LARGE SCALE GENOMIC DNA]</scope>
    <source>
        <strain evidence="2">CGMCC 1.15472</strain>
    </source>
</reference>
<name>A0ABQ1MQL1_9MICO</name>
<keyword evidence="2" id="KW-1185">Reference proteome</keyword>
<gene>
    <name evidence="1" type="ORF">GCM10010974_29080</name>
</gene>
<dbReference type="EMBL" id="BMJG01000012">
    <property type="protein sequence ID" value="GGC44927.1"/>
    <property type="molecule type" value="Genomic_DNA"/>
</dbReference>
<accession>A0ABQ1MQL1</accession>
<protein>
    <recommendedName>
        <fullName evidence="3">DNA-binding protein</fullName>
    </recommendedName>
</protein>